<comment type="caution">
    <text evidence="2">The sequence shown here is derived from an EMBL/GenBank/DDBJ whole genome shotgun (WGS) entry which is preliminary data.</text>
</comment>
<evidence type="ECO:0000313" key="3">
    <source>
        <dbReference type="Proteomes" id="UP001054837"/>
    </source>
</evidence>
<dbReference type="AlphaFoldDB" id="A0AAV4QAV6"/>
<protein>
    <submittedName>
        <fullName evidence="2">Uncharacterized protein</fullName>
    </submittedName>
</protein>
<dbReference type="EMBL" id="BPLQ01004066">
    <property type="protein sequence ID" value="GIY05216.1"/>
    <property type="molecule type" value="Genomic_DNA"/>
</dbReference>
<keyword evidence="1" id="KW-0812">Transmembrane</keyword>
<keyword evidence="3" id="KW-1185">Reference proteome</keyword>
<sequence>MDNQLRMPCFRFCPATTGPHKRAFSNRSFVFVPGNGIHLENFDSANRHQRRIEHILLLFVASAWVCCSLLCSYKSALLLLFFCFTPRHAFFGNALSDMSGCLMIPYQSIEKKGGDII</sequence>
<name>A0AAV4QAV6_9ARAC</name>
<dbReference type="Proteomes" id="UP001054837">
    <property type="component" value="Unassembled WGS sequence"/>
</dbReference>
<keyword evidence="1" id="KW-0472">Membrane</keyword>
<proteinExistence type="predicted"/>
<gene>
    <name evidence="2" type="ORF">CDAR_586421</name>
</gene>
<reference evidence="2 3" key="1">
    <citation type="submission" date="2021-06" db="EMBL/GenBank/DDBJ databases">
        <title>Caerostris darwini draft genome.</title>
        <authorList>
            <person name="Kono N."/>
            <person name="Arakawa K."/>
        </authorList>
    </citation>
    <scope>NUCLEOTIDE SEQUENCE [LARGE SCALE GENOMIC DNA]</scope>
</reference>
<keyword evidence="1" id="KW-1133">Transmembrane helix</keyword>
<accession>A0AAV4QAV6</accession>
<feature type="transmembrane region" description="Helical" evidence="1">
    <location>
        <begin position="55"/>
        <end position="82"/>
    </location>
</feature>
<evidence type="ECO:0000313" key="2">
    <source>
        <dbReference type="EMBL" id="GIY05216.1"/>
    </source>
</evidence>
<organism evidence="2 3">
    <name type="scientific">Caerostris darwini</name>
    <dbReference type="NCBI Taxonomy" id="1538125"/>
    <lineage>
        <taxon>Eukaryota</taxon>
        <taxon>Metazoa</taxon>
        <taxon>Ecdysozoa</taxon>
        <taxon>Arthropoda</taxon>
        <taxon>Chelicerata</taxon>
        <taxon>Arachnida</taxon>
        <taxon>Araneae</taxon>
        <taxon>Araneomorphae</taxon>
        <taxon>Entelegynae</taxon>
        <taxon>Araneoidea</taxon>
        <taxon>Araneidae</taxon>
        <taxon>Caerostris</taxon>
    </lineage>
</organism>
<evidence type="ECO:0000256" key="1">
    <source>
        <dbReference type="SAM" id="Phobius"/>
    </source>
</evidence>